<dbReference type="Proteomes" id="UP000095347">
    <property type="component" value="Unassembled WGS sequence"/>
</dbReference>
<name>A0A1E5Q8H4_9PROT</name>
<feature type="domain" description="Amidohydrolase 3" evidence="1">
    <location>
        <begin position="315"/>
        <end position="375"/>
    </location>
</feature>
<dbReference type="SUPFAM" id="SSF51556">
    <property type="entry name" value="Metallo-dependent hydrolases"/>
    <property type="match status" value="1"/>
</dbReference>
<dbReference type="NCBIfam" id="NF011987">
    <property type="entry name" value="PRK15446.2-3"/>
    <property type="match status" value="1"/>
</dbReference>
<evidence type="ECO:0000313" key="3">
    <source>
        <dbReference type="Proteomes" id="UP000095347"/>
    </source>
</evidence>
<gene>
    <name evidence="2" type="ORF">BEN30_09290</name>
</gene>
<accession>A0A1E5Q8H4</accession>
<dbReference type="STRING" id="28181.BEN30_09290"/>
<dbReference type="PANTHER" id="PTHR43135:SF3">
    <property type="entry name" value="ALPHA-D-RIBOSE 1-METHYLPHOSPHONATE 5-TRIPHOSPHATE DIPHOSPHATASE"/>
    <property type="match status" value="1"/>
</dbReference>
<dbReference type="InterPro" id="IPR012696">
    <property type="entry name" value="PhnM"/>
</dbReference>
<dbReference type="PIRSF" id="PIRSF038971">
    <property type="entry name" value="PhnM"/>
    <property type="match status" value="1"/>
</dbReference>
<evidence type="ECO:0000259" key="1">
    <source>
        <dbReference type="Pfam" id="PF07969"/>
    </source>
</evidence>
<dbReference type="AlphaFoldDB" id="A0A1E5Q8H4"/>
<dbReference type="Pfam" id="PF07969">
    <property type="entry name" value="Amidohydro_3"/>
    <property type="match status" value="1"/>
</dbReference>
<sequence length="385" mass="41945">MLSLVGGRVLLEDGTIGETDIHIEGGLISGIDDTRSNGKSAWNVRGYLVLPAVIDLHGDAFERQIMPRPGVHFPLDLALQETDSQMISNGISTAFYGITYSWEPGLRGRDTAVELLDALDTIRPHLVCDTRVHLRWETYNTPGADDVAEWIETGRIDLLAFNDHLDMIQNALTNPQKLAKYASRSGLSTDAFIQLVGDVAARKNEVDAHTARLAKIAERYDIPCASHDDESPEMRGQYHKLGVSICEFPVNAETARFSIANGDPVIMGAPNVLRGGSHCNRLCAATAAREGLCSILTSDYYYPALLRAPFKLAADGVTDFATAWHMVSKNPAHAAGLEDRGTLSKGQRADIVVIDDSNPNCVRVIATFVAGKPVYMFDAGYRMCA</sequence>
<dbReference type="InterPro" id="IPR051781">
    <property type="entry name" value="Metallo-dep_Hydrolase"/>
</dbReference>
<reference evidence="3" key="1">
    <citation type="submission" date="2016-07" db="EMBL/GenBank/DDBJ databases">
        <authorList>
            <person name="Florea S."/>
            <person name="Webb J.S."/>
            <person name="Jaromczyk J."/>
            <person name="Schardl C.L."/>
        </authorList>
    </citation>
    <scope>NUCLEOTIDE SEQUENCE [LARGE SCALE GENOMIC DNA]</scope>
    <source>
        <strain evidence="3">MV-1</strain>
    </source>
</reference>
<dbReference type="InterPro" id="IPR011059">
    <property type="entry name" value="Metal-dep_hydrolase_composite"/>
</dbReference>
<keyword evidence="3" id="KW-1185">Reference proteome</keyword>
<dbReference type="Gene3D" id="3.20.20.140">
    <property type="entry name" value="Metal-dependent hydrolases"/>
    <property type="match status" value="2"/>
</dbReference>
<organism evidence="2 3">
    <name type="scientific">Magnetovibrio blakemorei</name>
    <dbReference type="NCBI Taxonomy" id="28181"/>
    <lineage>
        <taxon>Bacteria</taxon>
        <taxon>Pseudomonadati</taxon>
        <taxon>Pseudomonadota</taxon>
        <taxon>Alphaproteobacteria</taxon>
        <taxon>Rhodospirillales</taxon>
        <taxon>Magnetovibrionaceae</taxon>
        <taxon>Magnetovibrio</taxon>
    </lineage>
</organism>
<dbReference type="EMBL" id="MCGG01000021">
    <property type="protein sequence ID" value="OEJ67654.1"/>
    <property type="molecule type" value="Genomic_DNA"/>
</dbReference>
<dbReference type="NCBIfam" id="NF011990">
    <property type="entry name" value="PRK15446.2-6"/>
    <property type="match status" value="1"/>
</dbReference>
<dbReference type="GO" id="GO:0016810">
    <property type="term" value="F:hydrolase activity, acting on carbon-nitrogen (but not peptide) bonds"/>
    <property type="evidence" value="ECO:0007669"/>
    <property type="project" value="InterPro"/>
</dbReference>
<evidence type="ECO:0000313" key="2">
    <source>
        <dbReference type="EMBL" id="OEJ67654.1"/>
    </source>
</evidence>
<dbReference type="PANTHER" id="PTHR43135">
    <property type="entry name" value="ALPHA-D-RIBOSE 1-METHYLPHOSPHONATE 5-TRIPHOSPHATE DIPHOSPHATASE"/>
    <property type="match status" value="1"/>
</dbReference>
<protein>
    <submittedName>
        <fullName evidence="2">Alpha-D-ribose 1-methylphosphonate 5-triphosphate diphosphatase</fullName>
    </submittedName>
</protein>
<dbReference type="GO" id="GO:0019700">
    <property type="term" value="P:organic phosphonate catabolic process"/>
    <property type="evidence" value="ECO:0007669"/>
    <property type="project" value="InterPro"/>
</dbReference>
<dbReference type="InterPro" id="IPR013108">
    <property type="entry name" value="Amidohydro_3"/>
</dbReference>
<dbReference type="SUPFAM" id="SSF51338">
    <property type="entry name" value="Composite domain of metallo-dependent hydrolases"/>
    <property type="match status" value="1"/>
</dbReference>
<dbReference type="InterPro" id="IPR032466">
    <property type="entry name" value="Metal_Hydrolase"/>
</dbReference>
<comment type="caution">
    <text evidence="2">The sequence shown here is derived from an EMBL/GenBank/DDBJ whole genome shotgun (WGS) entry which is preliminary data.</text>
</comment>
<dbReference type="OrthoDB" id="9785413at2"/>
<proteinExistence type="predicted"/>